<dbReference type="EMBL" id="VSSQ01069552">
    <property type="protein sequence ID" value="MPN21544.1"/>
    <property type="molecule type" value="Genomic_DNA"/>
</dbReference>
<evidence type="ECO:0000313" key="1">
    <source>
        <dbReference type="EMBL" id="MPN21544.1"/>
    </source>
</evidence>
<comment type="caution">
    <text evidence="1">The sequence shown here is derived from an EMBL/GenBank/DDBJ whole genome shotgun (WGS) entry which is preliminary data.</text>
</comment>
<accession>A0A645GBY3</accession>
<name>A0A645GBY3_9ZZZZ</name>
<organism evidence="1">
    <name type="scientific">bioreactor metagenome</name>
    <dbReference type="NCBI Taxonomy" id="1076179"/>
    <lineage>
        <taxon>unclassified sequences</taxon>
        <taxon>metagenomes</taxon>
        <taxon>ecological metagenomes</taxon>
    </lineage>
</organism>
<sequence length="96" mass="10371">MLVYATNALNSGMEFEDATRRVRLAPGKPPVLVETGTFTVSLRRPDAGSFKAYALDFDGSRRGELPLTEKDGELTFTADTAAIPGGPALYFELSSR</sequence>
<reference evidence="1" key="1">
    <citation type="submission" date="2019-08" db="EMBL/GenBank/DDBJ databases">
        <authorList>
            <person name="Kucharzyk K."/>
            <person name="Murdoch R.W."/>
            <person name="Higgins S."/>
            <person name="Loffler F."/>
        </authorList>
    </citation>
    <scope>NUCLEOTIDE SEQUENCE</scope>
</reference>
<proteinExistence type="predicted"/>
<gene>
    <name evidence="1" type="ORF">SDC9_168924</name>
</gene>
<dbReference type="AlphaFoldDB" id="A0A645GBY3"/>
<protein>
    <submittedName>
        <fullName evidence="1">Uncharacterized protein</fullName>
    </submittedName>
</protein>